<reference evidence="2" key="1">
    <citation type="submission" date="2016-01" db="EMBL/GenBank/DDBJ databases">
        <title>Reference transcriptome for the parasite Schistocephalus solidus: insights into the molecular evolution of parasitism.</title>
        <authorList>
            <person name="Hebert F.O."/>
            <person name="Grambauer S."/>
            <person name="Barber I."/>
            <person name="Landry C.R."/>
            <person name="Aubin-Horth N."/>
        </authorList>
    </citation>
    <scope>NUCLEOTIDE SEQUENCE</scope>
</reference>
<dbReference type="PRINTS" id="PR00178">
    <property type="entry name" value="FATTYACIDBP"/>
</dbReference>
<dbReference type="Gene3D" id="2.40.128.20">
    <property type="match status" value="1"/>
</dbReference>
<dbReference type="EMBL" id="GEEE01002092">
    <property type="protein sequence ID" value="JAP61133.1"/>
    <property type="molecule type" value="Transcribed_RNA"/>
</dbReference>
<name>A0A0V0J742_SCHSO</name>
<dbReference type="InterPro" id="IPR031259">
    <property type="entry name" value="ILBP"/>
</dbReference>
<proteinExistence type="inferred from homology"/>
<dbReference type="AlphaFoldDB" id="A0A0V0J742"/>
<evidence type="ECO:0000256" key="1">
    <source>
        <dbReference type="ARBA" id="ARBA00008390"/>
    </source>
</evidence>
<dbReference type="SUPFAM" id="SSF50814">
    <property type="entry name" value="Lipocalins"/>
    <property type="match status" value="1"/>
</dbReference>
<dbReference type="GO" id="GO:0008289">
    <property type="term" value="F:lipid binding"/>
    <property type="evidence" value="ECO:0007669"/>
    <property type="project" value="UniProtKB-KW"/>
</dbReference>
<accession>A0A0V0J742</accession>
<protein>
    <submittedName>
        <fullName evidence="2">Fatty acid-binding protein homolog 2</fullName>
    </submittedName>
</protein>
<sequence length="140" mass="15759">MEAFCGIWKLTDTEGFNEITQRLGLNSAQRTVAMTSKPTMVIAPLGECYSLKMSNGFQLHEFVFTLNNEFDLNTINGDQVKTLITLEGNTLKQVDTGDKIIYVDRVVEGDTLTVTTRVDELVSVRRYIRTSLCDEQSDPQ</sequence>
<dbReference type="InterPro" id="IPR000463">
    <property type="entry name" value="Fatty_acid-bd"/>
</dbReference>
<dbReference type="PANTHER" id="PTHR11955">
    <property type="entry name" value="FATTY ACID BINDING PROTEIN"/>
    <property type="match status" value="1"/>
</dbReference>
<organism evidence="2">
    <name type="scientific">Schistocephalus solidus</name>
    <name type="common">Tapeworm</name>
    <dbReference type="NCBI Taxonomy" id="70667"/>
    <lineage>
        <taxon>Eukaryota</taxon>
        <taxon>Metazoa</taxon>
        <taxon>Spiralia</taxon>
        <taxon>Lophotrochozoa</taxon>
        <taxon>Platyhelminthes</taxon>
        <taxon>Cestoda</taxon>
        <taxon>Eucestoda</taxon>
        <taxon>Diphyllobothriidea</taxon>
        <taxon>Diphyllobothriidae</taxon>
        <taxon>Schistocephalus</taxon>
    </lineage>
</organism>
<comment type="similarity">
    <text evidence="1">Belongs to the calycin superfamily. Fatty-acid binding protein (FABP) family.</text>
</comment>
<gene>
    <name evidence="2" type="primary">FABP2</name>
    <name evidence="2" type="ORF">TR123024</name>
</gene>
<evidence type="ECO:0000313" key="2">
    <source>
        <dbReference type="EMBL" id="JAP61133.1"/>
    </source>
</evidence>
<dbReference type="InterPro" id="IPR012674">
    <property type="entry name" value="Calycin"/>
</dbReference>
<dbReference type="CDD" id="cd00742">
    <property type="entry name" value="FABP"/>
    <property type="match status" value="1"/>
</dbReference>